<reference evidence="2 3" key="1">
    <citation type="submission" date="2020-07" db="EMBL/GenBank/DDBJ databases">
        <title>Sequencing the genomes of 1000 actinobacteria strains.</title>
        <authorList>
            <person name="Klenk H.-P."/>
        </authorList>
    </citation>
    <scope>NUCLEOTIDE SEQUENCE [LARGE SCALE GENOMIC DNA]</scope>
    <source>
        <strain evidence="2 3">DSM 18965</strain>
    </source>
</reference>
<proteinExistence type="predicted"/>
<dbReference type="Proteomes" id="UP000516957">
    <property type="component" value="Unassembled WGS sequence"/>
</dbReference>
<feature type="transmembrane region" description="Helical" evidence="1">
    <location>
        <begin position="74"/>
        <end position="95"/>
    </location>
</feature>
<protein>
    <submittedName>
        <fullName evidence="2">Uncharacterized protein</fullName>
    </submittedName>
</protein>
<accession>A0A7Y9JSR8</accession>
<dbReference type="EMBL" id="JACCBE010000001">
    <property type="protein sequence ID" value="NYD58044.1"/>
    <property type="molecule type" value="Genomic_DNA"/>
</dbReference>
<evidence type="ECO:0000313" key="2">
    <source>
        <dbReference type="EMBL" id="NYD58044.1"/>
    </source>
</evidence>
<name>A0A7Y9JSR8_9ACTN</name>
<keyword evidence="3" id="KW-1185">Reference proteome</keyword>
<dbReference type="AlphaFoldDB" id="A0A7Y9JSR8"/>
<dbReference type="RefSeq" id="WP_179615716.1">
    <property type="nucleotide sequence ID" value="NZ_CP059163.1"/>
</dbReference>
<keyword evidence="1" id="KW-0472">Membrane</keyword>
<keyword evidence="1" id="KW-0812">Transmembrane</keyword>
<keyword evidence="1" id="KW-1133">Transmembrane helix</keyword>
<comment type="caution">
    <text evidence="2">The sequence shown here is derived from an EMBL/GenBank/DDBJ whole genome shotgun (WGS) entry which is preliminary data.</text>
</comment>
<evidence type="ECO:0000313" key="3">
    <source>
        <dbReference type="Proteomes" id="UP000516957"/>
    </source>
</evidence>
<evidence type="ECO:0000256" key="1">
    <source>
        <dbReference type="SAM" id="Phobius"/>
    </source>
</evidence>
<gene>
    <name evidence="2" type="ORF">BKA08_002282</name>
</gene>
<organism evidence="2 3">
    <name type="scientific">Nocardioides marinisabuli</name>
    <dbReference type="NCBI Taxonomy" id="419476"/>
    <lineage>
        <taxon>Bacteria</taxon>
        <taxon>Bacillati</taxon>
        <taxon>Actinomycetota</taxon>
        <taxon>Actinomycetes</taxon>
        <taxon>Propionibacteriales</taxon>
        <taxon>Nocardioidaceae</taxon>
        <taxon>Nocardioides</taxon>
    </lineage>
</organism>
<sequence>MIYLFMLLSGTAAAGFNTWQRRGRSSAARRWAHGTHRDFAQRNVLILWPLLAAALLLGAALGGLQRAGGPTTPVALLLGLVLVAWVGFAALPLPVPSAVQPRWYRDRPTSPDGRSRD</sequence>
<feature type="transmembrane region" description="Helical" evidence="1">
    <location>
        <begin position="43"/>
        <end position="62"/>
    </location>
</feature>